<protein>
    <recommendedName>
        <fullName evidence="3">RING-type domain-containing protein</fullName>
    </recommendedName>
</protein>
<gene>
    <name evidence="1" type="ORF">CSOJ01_15748</name>
</gene>
<proteinExistence type="predicted"/>
<evidence type="ECO:0000313" key="2">
    <source>
        <dbReference type="Proteomes" id="UP000652219"/>
    </source>
</evidence>
<dbReference type="EMBL" id="WIGN01000746">
    <property type="protein sequence ID" value="KAF6784458.1"/>
    <property type="molecule type" value="Genomic_DNA"/>
</dbReference>
<organism evidence="1 2">
    <name type="scientific">Colletotrichum sojae</name>
    <dbReference type="NCBI Taxonomy" id="2175907"/>
    <lineage>
        <taxon>Eukaryota</taxon>
        <taxon>Fungi</taxon>
        <taxon>Dikarya</taxon>
        <taxon>Ascomycota</taxon>
        <taxon>Pezizomycotina</taxon>
        <taxon>Sordariomycetes</taxon>
        <taxon>Hypocreomycetidae</taxon>
        <taxon>Glomerellales</taxon>
        <taxon>Glomerellaceae</taxon>
        <taxon>Colletotrichum</taxon>
        <taxon>Colletotrichum orchidearum species complex</taxon>
    </lineage>
</organism>
<comment type="caution">
    <text evidence="1">The sequence shown here is derived from an EMBL/GenBank/DDBJ whole genome shotgun (WGS) entry which is preliminary data.</text>
</comment>
<name>A0A8H6MGU7_9PEZI</name>
<evidence type="ECO:0008006" key="3">
    <source>
        <dbReference type="Google" id="ProtNLM"/>
    </source>
</evidence>
<keyword evidence="2" id="KW-1185">Reference proteome</keyword>
<reference evidence="1 2" key="1">
    <citation type="journal article" date="2020" name="Phytopathology">
        <title>Genome Sequence Resources of Colletotrichum truncatum, C. plurivorum, C. musicola, and C. sojae: Four Species Pathogenic to Soybean (Glycine max).</title>
        <authorList>
            <person name="Rogerio F."/>
            <person name="Boufleur T.R."/>
            <person name="Ciampi-Guillardi M."/>
            <person name="Sukno S.A."/>
            <person name="Thon M.R."/>
            <person name="Massola Junior N.S."/>
            <person name="Baroncelli R."/>
        </authorList>
    </citation>
    <scope>NUCLEOTIDE SEQUENCE [LARGE SCALE GENOMIC DNA]</scope>
    <source>
        <strain evidence="1 2">LFN0009</strain>
    </source>
</reference>
<sequence length="565" mass="62221">MLRQHFSDITLVHPAAFSPRPQGRLRRLSGLHLGLLFKTAVNRFLHNEPFDLLTAWRDLYPLPTHLGTHLSQICRAAINRGIDPVGVISSSLTSDPLVHRTFTPLLAYGAPPDWSLDLSPEVVFKSYEEELEDVEFQCHNARISSPGQLQREFCEHAATMNVTTRPWETANRIMLFHLNGSIPSSSCASCLIRTGTTALGCRHSLCDPCSGHYSVRQPAWKCLIDKCPACARESKSCARLKPPTAEARVLILSAVSPKAADALLEGIRSRLFGPLQDYFDLVVCSSPVSAAQSDAVGLPLCDGPGRVEIPADPKLGSRMIQLRGKLRLSSSRLFRSSSQKACLVSYLNGGEFSNWRSVAVQDSLGHLADVACADAWPLTRVFKVDAACDQDWVGKLLSSCFYAEPCKSEHAGMFAVRLRCRIAPSPHLLNLMLRLRQWKTPVHFRVGRGKWSTARLCEERTWALLKDGQEYERRLEVDVPPFGTLLHLKIDTTPAGGGLNDISNSPFTVADLLQAHDFFHAAAGLETDDGPGTDAGTVNEEITEPQRGLRGEIDKLGVLLESFLS</sequence>
<dbReference type="Proteomes" id="UP000652219">
    <property type="component" value="Unassembled WGS sequence"/>
</dbReference>
<accession>A0A8H6MGU7</accession>
<dbReference type="AlphaFoldDB" id="A0A8H6MGU7"/>
<evidence type="ECO:0000313" key="1">
    <source>
        <dbReference type="EMBL" id="KAF6784458.1"/>
    </source>
</evidence>